<feature type="compositionally biased region" description="Basic residues" evidence="1">
    <location>
        <begin position="10"/>
        <end position="25"/>
    </location>
</feature>
<dbReference type="RefSeq" id="XP_056496901.1">
    <property type="nucleotide sequence ID" value="XM_056649770.1"/>
</dbReference>
<reference evidence="2" key="2">
    <citation type="journal article" date="2023" name="IMA Fungus">
        <title>Comparative genomic study of the Penicillium genus elucidates a diverse pangenome and 15 lateral gene transfer events.</title>
        <authorList>
            <person name="Petersen C."/>
            <person name="Sorensen T."/>
            <person name="Nielsen M.R."/>
            <person name="Sondergaard T.E."/>
            <person name="Sorensen J.L."/>
            <person name="Fitzpatrick D.A."/>
            <person name="Frisvad J.C."/>
            <person name="Nielsen K.L."/>
        </authorList>
    </citation>
    <scope>NUCLEOTIDE SEQUENCE</scope>
    <source>
        <strain evidence="2">IBT 23319</strain>
    </source>
</reference>
<feature type="region of interest" description="Disordered" evidence="1">
    <location>
        <begin position="758"/>
        <end position="780"/>
    </location>
</feature>
<name>A0A9W9NNM2_PENCI</name>
<feature type="compositionally biased region" description="Basic and acidic residues" evidence="1">
    <location>
        <begin position="246"/>
        <end position="255"/>
    </location>
</feature>
<feature type="compositionally biased region" description="Polar residues" evidence="1">
    <location>
        <begin position="307"/>
        <end position="326"/>
    </location>
</feature>
<evidence type="ECO:0000313" key="2">
    <source>
        <dbReference type="EMBL" id="KAJ5221978.1"/>
    </source>
</evidence>
<feature type="region of interest" description="Disordered" evidence="1">
    <location>
        <begin position="236"/>
        <end position="258"/>
    </location>
</feature>
<feature type="compositionally biased region" description="Low complexity" evidence="1">
    <location>
        <begin position="40"/>
        <end position="55"/>
    </location>
</feature>
<feature type="region of interest" description="Disordered" evidence="1">
    <location>
        <begin position="1"/>
        <end position="87"/>
    </location>
</feature>
<comment type="caution">
    <text evidence="2">The sequence shown here is derived from an EMBL/GenBank/DDBJ whole genome shotgun (WGS) entry which is preliminary data.</text>
</comment>
<organism evidence="2 3">
    <name type="scientific">Penicillium citrinum</name>
    <dbReference type="NCBI Taxonomy" id="5077"/>
    <lineage>
        <taxon>Eukaryota</taxon>
        <taxon>Fungi</taxon>
        <taxon>Dikarya</taxon>
        <taxon>Ascomycota</taxon>
        <taxon>Pezizomycotina</taxon>
        <taxon>Eurotiomycetes</taxon>
        <taxon>Eurotiomycetidae</taxon>
        <taxon>Eurotiales</taxon>
        <taxon>Aspergillaceae</taxon>
        <taxon>Penicillium</taxon>
    </lineage>
</organism>
<feature type="region of interest" description="Disordered" evidence="1">
    <location>
        <begin position="102"/>
        <end position="125"/>
    </location>
</feature>
<protein>
    <submittedName>
        <fullName evidence="2">Uncharacterized protein</fullName>
    </submittedName>
</protein>
<feature type="compositionally biased region" description="Low complexity" evidence="1">
    <location>
        <begin position="600"/>
        <end position="613"/>
    </location>
</feature>
<evidence type="ECO:0000256" key="1">
    <source>
        <dbReference type="SAM" id="MobiDB-lite"/>
    </source>
</evidence>
<dbReference type="OrthoDB" id="9975114at2759"/>
<accession>A0A9W9NNM2</accession>
<dbReference type="EMBL" id="JAPQKT010000009">
    <property type="protein sequence ID" value="KAJ5221978.1"/>
    <property type="molecule type" value="Genomic_DNA"/>
</dbReference>
<dbReference type="Proteomes" id="UP001147733">
    <property type="component" value="Unassembled WGS sequence"/>
</dbReference>
<dbReference type="AlphaFoldDB" id="A0A9W9NNM2"/>
<keyword evidence="3" id="KW-1185">Reference proteome</keyword>
<feature type="compositionally biased region" description="Polar residues" evidence="1">
    <location>
        <begin position="102"/>
        <end position="111"/>
    </location>
</feature>
<feature type="region of interest" description="Disordered" evidence="1">
    <location>
        <begin position="283"/>
        <end position="341"/>
    </location>
</feature>
<feature type="region of interest" description="Disordered" evidence="1">
    <location>
        <begin position="592"/>
        <end position="613"/>
    </location>
</feature>
<proteinExistence type="predicted"/>
<dbReference type="GeneID" id="81388937"/>
<feature type="compositionally biased region" description="Polar residues" evidence="1">
    <location>
        <begin position="468"/>
        <end position="478"/>
    </location>
</feature>
<gene>
    <name evidence="2" type="ORF">N7469_010865</name>
</gene>
<evidence type="ECO:0000313" key="3">
    <source>
        <dbReference type="Proteomes" id="UP001147733"/>
    </source>
</evidence>
<feature type="region of interest" description="Disordered" evidence="1">
    <location>
        <begin position="448"/>
        <end position="485"/>
    </location>
</feature>
<reference evidence="2" key="1">
    <citation type="submission" date="2022-11" db="EMBL/GenBank/DDBJ databases">
        <authorList>
            <person name="Petersen C."/>
        </authorList>
    </citation>
    <scope>NUCLEOTIDE SEQUENCE</scope>
    <source>
        <strain evidence="2">IBT 23319</strain>
    </source>
</reference>
<feature type="compositionally biased region" description="Pro residues" evidence="1">
    <location>
        <begin position="291"/>
        <end position="301"/>
    </location>
</feature>
<sequence length="875" mass="97637">MFSSFDNRGHLRKSMSSRSIRKSHRPPTELINPDVAKVHAAAAASQSGGPSSVSVSKRRPKSSTEYTDDSASTCGFPIVPPSTPLPSIETESIVLSNDHTSSAAFQPTTEPNGLDGRDSSVPSSYRRLRKAKSMFSTRHRSSHIPYSMPPLLRRDAMDIERSPQFVLPRTMRRTPSLVRSSPGHCSRTVRHCQSQDTAISIARNHFIKENDETQTQTRRSSLFVRRRRRETKPFRKTFHTTGGSSIDEKLADGSRGRRRTFSASFKNGFKRVFGLSKSIGHQPRATLEADPPAPLTRPAPAAPIISKKNSVDSLIDENTYTRSDISPSPLRAPTISPSRASLCTSKSRVTSWADSTVANTNTTRKIGHQQSLSLIEEHGDLNQQFPQHSPVVLDQTSPKKSAARRFNEWVDSHDLYSALMQQIGRQAVQNPDEELTLGAVPEHRAVPVRTSSALSRRSKVTIRRVPSGDSSTPRSFTTARAEGFSSPRKHVVRPLQYIPSPVMSRRVQGQGQKVLGVKVDHNLARSPYMDGDGSDDDTGSVIILPHGDSRLESVSPSVYSRTTNEGTPKDIGVESVYSVEEPGTATIFASQRTVYKSPKRSSGSSSLEKSQLKPSMDWQTWMSSQIERIEATHPTREHVREDAQFQEEEDEIFMGMIRRAPVPTQEPAVTPYVTIEPTHEDSPAIEQLVVAPPNNFSRPFSRSSSIRTILPSRNLESISTFKNTLRTATVDAGSNIPSPTVIQVPTEYNLSPMRTRTANLSNLPESPTPRRSVPDITRRNLTQEQYRRYSVRRPMTNGKANSFRSVHTYRDSHRMNNENLSLKEDHDRAMDDYHRLQDGHSTISSKHMVEMFLNSRRRPAEEAMLDSNAPARAFV</sequence>